<feature type="active site" evidence="11">
    <location>
        <position position="244"/>
    </location>
</feature>
<sequence>MVAAAAGCSRRCRCICCAAAMYILLVLPLPVVVLASSAAAADGSFITWDDLSIPPAAAVQGAVGGGGGGVKAASRGGARDLDTIVVSQDGAGHSRTVQGAVDMVPAGNRRRVKILVRPGVYREKVTVPITKPFVSLIGMGSGRTVITWNARASDIDHRSGHQVGTFYSASVAVEADYFCASHITFENSAPPAPPGAVGQQAVALRLSGDKTMLYRCRILGTQDTLFDNIGRHFLYNCDIQGSIDFIFGNARSLYKGCTLHAVATSYGAIAASQRSSPAEDSGFSFVGCRLTGSGMLYLGRAWGRYARVVYSYCDLSGIVVPQGWSDWGDRSRTKTVLFGEYSCKGPGASTRQRMPWSRSLTYDEARPFLGRSFVNGEQWLRL</sequence>
<keyword evidence="8 12" id="KW-0378">Hydrolase</keyword>
<dbReference type="PROSITE" id="PS00503">
    <property type="entry name" value="PECTINESTERASE_2"/>
    <property type="match status" value="1"/>
</dbReference>
<organism evidence="14 15">
    <name type="scientific">Miscanthus lutarioriparius</name>
    <dbReference type="NCBI Taxonomy" id="422564"/>
    <lineage>
        <taxon>Eukaryota</taxon>
        <taxon>Viridiplantae</taxon>
        <taxon>Streptophyta</taxon>
        <taxon>Embryophyta</taxon>
        <taxon>Tracheophyta</taxon>
        <taxon>Spermatophyta</taxon>
        <taxon>Magnoliopsida</taxon>
        <taxon>Liliopsida</taxon>
        <taxon>Poales</taxon>
        <taxon>Poaceae</taxon>
        <taxon>PACMAD clade</taxon>
        <taxon>Panicoideae</taxon>
        <taxon>Andropogonodae</taxon>
        <taxon>Andropogoneae</taxon>
        <taxon>Saccharinae</taxon>
        <taxon>Miscanthus</taxon>
    </lineage>
</organism>
<evidence type="ECO:0000256" key="9">
    <source>
        <dbReference type="ARBA" id="ARBA00023085"/>
    </source>
</evidence>
<evidence type="ECO:0000256" key="12">
    <source>
        <dbReference type="RuleBase" id="RU000589"/>
    </source>
</evidence>
<evidence type="ECO:0000256" key="2">
    <source>
        <dbReference type="ARBA" id="ARBA00005184"/>
    </source>
</evidence>
<evidence type="ECO:0000256" key="7">
    <source>
        <dbReference type="ARBA" id="ARBA00022729"/>
    </source>
</evidence>
<accession>A0A811N8A2</accession>
<keyword evidence="15" id="KW-1185">Reference proteome</keyword>
<dbReference type="GO" id="GO:0045490">
    <property type="term" value="P:pectin catabolic process"/>
    <property type="evidence" value="ECO:0007669"/>
    <property type="project" value="UniProtKB-UniRule"/>
</dbReference>
<evidence type="ECO:0000256" key="6">
    <source>
        <dbReference type="ARBA" id="ARBA00022525"/>
    </source>
</evidence>
<proteinExistence type="inferred from homology"/>
<feature type="chain" id="PRO_5033106892" description="Pectinesterase" evidence="12">
    <location>
        <begin position="36"/>
        <end position="382"/>
    </location>
</feature>
<evidence type="ECO:0000256" key="5">
    <source>
        <dbReference type="ARBA" id="ARBA00022512"/>
    </source>
</evidence>
<dbReference type="OrthoDB" id="2019149at2759"/>
<evidence type="ECO:0000256" key="1">
    <source>
        <dbReference type="ARBA" id="ARBA00004191"/>
    </source>
</evidence>
<dbReference type="Gene3D" id="2.160.20.10">
    <property type="entry name" value="Single-stranded right-handed beta-helix, Pectin lyase-like"/>
    <property type="match status" value="1"/>
</dbReference>
<dbReference type="AlphaFoldDB" id="A0A811N8A2"/>
<dbReference type="InterPro" id="IPR033131">
    <property type="entry name" value="Pectinesterase_Asp_AS"/>
</dbReference>
<evidence type="ECO:0000313" key="14">
    <source>
        <dbReference type="EMBL" id="CAD6223136.1"/>
    </source>
</evidence>
<gene>
    <name evidence="14" type="ORF">NCGR_LOCUS15565</name>
</gene>
<keyword evidence="5" id="KW-0134">Cell wall</keyword>
<dbReference type="GO" id="GO:0030599">
    <property type="term" value="F:pectinesterase activity"/>
    <property type="evidence" value="ECO:0007669"/>
    <property type="project" value="UniProtKB-UniRule"/>
</dbReference>
<evidence type="ECO:0000256" key="8">
    <source>
        <dbReference type="ARBA" id="ARBA00022801"/>
    </source>
</evidence>
<feature type="signal peptide" evidence="12">
    <location>
        <begin position="1"/>
        <end position="35"/>
    </location>
</feature>
<dbReference type="UniPathway" id="UPA00545">
    <property type="reaction ID" value="UER00823"/>
</dbReference>
<keyword evidence="6" id="KW-0964">Secreted</keyword>
<comment type="catalytic activity">
    <reaction evidence="10 12">
        <text>[(1-&gt;4)-alpha-D-galacturonosyl methyl ester](n) + n H2O = [(1-&gt;4)-alpha-D-galacturonosyl](n) + n methanol + n H(+)</text>
        <dbReference type="Rhea" id="RHEA:22380"/>
        <dbReference type="Rhea" id="RHEA-COMP:14570"/>
        <dbReference type="Rhea" id="RHEA-COMP:14573"/>
        <dbReference type="ChEBI" id="CHEBI:15377"/>
        <dbReference type="ChEBI" id="CHEBI:15378"/>
        <dbReference type="ChEBI" id="CHEBI:17790"/>
        <dbReference type="ChEBI" id="CHEBI:140522"/>
        <dbReference type="ChEBI" id="CHEBI:140523"/>
        <dbReference type="EC" id="3.1.1.11"/>
    </reaction>
</comment>
<dbReference type="SUPFAM" id="SSF51126">
    <property type="entry name" value="Pectin lyase-like"/>
    <property type="match status" value="1"/>
</dbReference>
<dbReference type="PANTHER" id="PTHR31321">
    <property type="entry name" value="ACYL-COA THIOESTER HYDROLASE YBHC-RELATED"/>
    <property type="match status" value="1"/>
</dbReference>
<keyword evidence="7 12" id="KW-0732">Signal</keyword>
<dbReference type="InterPro" id="IPR011050">
    <property type="entry name" value="Pectin_lyase_fold/virulence"/>
</dbReference>
<dbReference type="EMBL" id="CAJGYO010000004">
    <property type="protein sequence ID" value="CAD6223136.1"/>
    <property type="molecule type" value="Genomic_DNA"/>
</dbReference>
<dbReference type="PANTHER" id="PTHR31321:SF31">
    <property type="entry name" value="PECTINESTERASE QRT1"/>
    <property type="match status" value="1"/>
</dbReference>
<protein>
    <recommendedName>
        <fullName evidence="4 12">Pectinesterase</fullName>
        <ecNumber evidence="4 12">3.1.1.11</ecNumber>
    </recommendedName>
</protein>
<dbReference type="FunFam" id="2.160.20.10:FF:000008">
    <property type="entry name" value="Pectinesterase"/>
    <property type="match status" value="1"/>
</dbReference>
<dbReference type="Pfam" id="PF01095">
    <property type="entry name" value="Pectinesterase"/>
    <property type="match status" value="1"/>
</dbReference>
<evidence type="ECO:0000256" key="4">
    <source>
        <dbReference type="ARBA" id="ARBA00013229"/>
    </source>
</evidence>
<dbReference type="InterPro" id="IPR012334">
    <property type="entry name" value="Pectin_lyas_fold"/>
</dbReference>
<comment type="subcellular location">
    <subcellularLocation>
        <location evidence="1">Secreted</location>
        <location evidence="1">Cell wall</location>
    </subcellularLocation>
</comment>
<comment type="similarity">
    <text evidence="3">Belongs to the pectinesterase family.</text>
</comment>
<comment type="caution">
    <text evidence="14">The sequence shown here is derived from an EMBL/GenBank/DDBJ whole genome shotgun (WGS) entry which is preliminary data.</text>
</comment>
<name>A0A811N8A2_9POAL</name>
<evidence type="ECO:0000256" key="3">
    <source>
        <dbReference type="ARBA" id="ARBA00008891"/>
    </source>
</evidence>
<dbReference type="InterPro" id="IPR000070">
    <property type="entry name" value="Pectinesterase_cat"/>
</dbReference>
<dbReference type="EC" id="3.1.1.11" evidence="4 12"/>
<reference evidence="14" key="1">
    <citation type="submission" date="2020-10" db="EMBL/GenBank/DDBJ databases">
        <authorList>
            <person name="Han B."/>
            <person name="Lu T."/>
            <person name="Zhao Q."/>
            <person name="Huang X."/>
            <person name="Zhao Y."/>
        </authorList>
    </citation>
    <scope>NUCLEOTIDE SEQUENCE</scope>
</reference>
<evidence type="ECO:0000313" key="15">
    <source>
        <dbReference type="Proteomes" id="UP000604825"/>
    </source>
</evidence>
<dbReference type="Proteomes" id="UP000604825">
    <property type="component" value="Unassembled WGS sequence"/>
</dbReference>
<feature type="domain" description="Pectinesterase catalytic" evidence="13">
    <location>
        <begin position="84"/>
        <end position="376"/>
    </location>
</feature>
<evidence type="ECO:0000259" key="13">
    <source>
        <dbReference type="Pfam" id="PF01095"/>
    </source>
</evidence>
<dbReference type="GO" id="GO:0042545">
    <property type="term" value="P:cell wall modification"/>
    <property type="evidence" value="ECO:0007669"/>
    <property type="project" value="UniProtKB-UniRule"/>
</dbReference>
<keyword evidence="9 12" id="KW-0063">Aspartyl esterase</keyword>
<comment type="pathway">
    <text evidence="2 12">Glycan metabolism; pectin degradation; 2-dehydro-3-deoxy-D-gluconate from pectin: step 1/5.</text>
</comment>
<evidence type="ECO:0000256" key="11">
    <source>
        <dbReference type="PROSITE-ProRule" id="PRU10040"/>
    </source>
</evidence>
<evidence type="ECO:0000256" key="10">
    <source>
        <dbReference type="ARBA" id="ARBA00047928"/>
    </source>
</evidence>